<dbReference type="InterPro" id="IPR046980">
    <property type="entry name" value="KefG/KefF"/>
</dbReference>
<keyword evidence="4" id="KW-1185">Reference proteome</keyword>
<dbReference type="AlphaFoldDB" id="A0A7W7YF89"/>
<evidence type="ECO:0000313" key="3">
    <source>
        <dbReference type="EMBL" id="MBB5035093.1"/>
    </source>
</evidence>
<comment type="caution">
    <text evidence="3">The sequence shown here is derived from an EMBL/GenBank/DDBJ whole genome shotgun (WGS) entry which is preliminary data.</text>
</comment>
<protein>
    <submittedName>
        <fullName evidence="3">Glutathione-regulated potassium-efflux system ancillary protein KefG</fullName>
    </submittedName>
</protein>
<dbReference type="GO" id="GO:0010181">
    <property type="term" value="F:FMN binding"/>
    <property type="evidence" value="ECO:0007669"/>
    <property type="project" value="TreeGrafter"/>
</dbReference>
<dbReference type="InterPro" id="IPR029039">
    <property type="entry name" value="Flavoprotein-like_sf"/>
</dbReference>
<sequence>MAKVLVLHAHPAPHKSRINRRLAAAAREVEGLTFRDLYELYPDYMIDVEEEQRLLSEHDVIVFQHPFYWYSAPSLVKEYLDLVLTYGWAYGEGGTALRGKCMMQAISAGGSEEVYCPQGRNRFTIRQLLAPFDQTAFLCGMRYLAPHVIHGANQLADAASIQPLAQRYARMLKALRDETLPLEQATQAEKINDLIPA</sequence>
<dbReference type="GO" id="GO:0009055">
    <property type="term" value="F:electron transfer activity"/>
    <property type="evidence" value="ECO:0007669"/>
    <property type="project" value="TreeGrafter"/>
</dbReference>
<dbReference type="PANTHER" id="PTHR47307:SF1">
    <property type="entry name" value="GLUTATHIONE-REGULATED POTASSIUM-EFFLUX SYSTEM ANCILLARY PROTEIN KEFG"/>
    <property type="match status" value="1"/>
</dbReference>
<dbReference type="SUPFAM" id="SSF52218">
    <property type="entry name" value="Flavoproteins"/>
    <property type="match status" value="1"/>
</dbReference>
<keyword evidence="1" id="KW-0560">Oxidoreductase</keyword>
<name>A0A7W7YF89_9BACT</name>
<evidence type="ECO:0000313" key="4">
    <source>
        <dbReference type="Proteomes" id="UP000590740"/>
    </source>
</evidence>
<accession>A0A7W7YF89</accession>
<dbReference type="Pfam" id="PF02525">
    <property type="entry name" value="Flavodoxin_2"/>
    <property type="match status" value="1"/>
</dbReference>
<feature type="domain" description="Flavodoxin-like fold" evidence="2">
    <location>
        <begin position="3"/>
        <end position="170"/>
    </location>
</feature>
<dbReference type="Proteomes" id="UP000590740">
    <property type="component" value="Unassembled WGS sequence"/>
</dbReference>
<proteinExistence type="predicted"/>
<gene>
    <name evidence="3" type="ORF">HNQ65_004701</name>
</gene>
<reference evidence="3 4" key="1">
    <citation type="submission" date="2020-08" db="EMBL/GenBank/DDBJ databases">
        <title>Genomic Encyclopedia of Type Strains, Phase IV (KMG-IV): sequencing the most valuable type-strain genomes for metagenomic binning, comparative biology and taxonomic classification.</title>
        <authorList>
            <person name="Goeker M."/>
        </authorList>
    </citation>
    <scope>NUCLEOTIDE SEQUENCE [LARGE SCALE GENOMIC DNA]</scope>
    <source>
        <strain evidence="3 4">DSM 12252</strain>
    </source>
</reference>
<dbReference type="RefSeq" id="WP_184343534.1">
    <property type="nucleotide sequence ID" value="NZ_JACHIG010000013.1"/>
</dbReference>
<dbReference type="EMBL" id="JACHIG010000013">
    <property type="protein sequence ID" value="MBB5035093.1"/>
    <property type="molecule type" value="Genomic_DNA"/>
</dbReference>
<dbReference type="Gene3D" id="3.40.50.360">
    <property type="match status" value="1"/>
</dbReference>
<dbReference type="InterPro" id="IPR003680">
    <property type="entry name" value="Flavodoxin_fold"/>
</dbReference>
<dbReference type="GO" id="GO:0003955">
    <property type="term" value="F:NAD(P)H dehydrogenase (quinone) activity"/>
    <property type="evidence" value="ECO:0007669"/>
    <property type="project" value="TreeGrafter"/>
</dbReference>
<organism evidence="3 4">
    <name type="scientific">Prosthecobacter vanneervenii</name>
    <dbReference type="NCBI Taxonomy" id="48466"/>
    <lineage>
        <taxon>Bacteria</taxon>
        <taxon>Pseudomonadati</taxon>
        <taxon>Verrucomicrobiota</taxon>
        <taxon>Verrucomicrobiia</taxon>
        <taxon>Verrucomicrobiales</taxon>
        <taxon>Verrucomicrobiaceae</taxon>
        <taxon>Prosthecobacter</taxon>
    </lineage>
</organism>
<evidence type="ECO:0000259" key="2">
    <source>
        <dbReference type="Pfam" id="PF02525"/>
    </source>
</evidence>
<dbReference type="PANTHER" id="PTHR47307">
    <property type="entry name" value="GLUTATHIONE-REGULATED POTASSIUM-EFFLUX SYSTEM ANCILLARY PROTEIN KEFG"/>
    <property type="match status" value="1"/>
</dbReference>
<evidence type="ECO:0000256" key="1">
    <source>
        <dbReference type="ARBA" id="ARBA00023002"/>
    </source>
</evidence>